<accession>A0A0P9D4K9</accession>
<feature type="signal peptide" evidence="5">
    <location>
        <begin position="1"/>
        <end position="24"/>
    </location>
</feature>
<dbReference type="AlphaFoldDB" id="A0A0P9D4K9"/>
<evidence type="ECO:0000256" key="3">
    <source>
        <dbReference type="ARBA" id="ARBA00022597"/>
    </source>
</evidence>
<dbReference type="Proteomes" id="UP000050509">
    <property type="component" value="Unassembled WGS sequence"/>
</dbReference>
<dbReference type="GO" id="GO:0015768">
    <property type="term" value="P:maltose transport"/>
    <property type="evidence" value="ECO:0007669"/>
    <property type="project" value="TreeGrafter"/>
</dbReference>
<sequence length="470" mass="49084">MLKIFSLLSLLALLLAACGGGGTATTSPTAAPASGGGAATAAPAAEAPTAMAEAPTAAASAGGGAAAGSAANCAIAGPKVDKLVFWTRSKDGDPDYTSIKAVADAYTAGGGSPVEIVTIPDADFKAKMSISAPAGEGPDVYGPIAHDWIGEFAIQQIALEVPDSAIKEKDDIIPAALDAARVNGKLYALPLFVESVALIYNKDMVPTPPKTWDELVKMSTDLTKGDVYGFGFPLLEQYHEGAIFMGMGGYIFKYTNGQFDTNDIGLANEGSVKAAEFLRDMYQKKQPQMPDAAIDRANMHGVQEGMMEAGKLAMTINGPWREAPLKKAGINYGVAKLPSLPDGSPMKPFLGVQVYGASAFSKNKEAALDFISYATCTNSAVEQYKGFIKVPVRTSAINSGEVKANPNIAIWNEQAADGVPMPNIPAMSNVWKPWGDAMDAIIPANAPDDQVKTLLDNAVSQIKTAVEQTK</sequence>
<dbReference type="EMBL" id="LJCR01000128">
    <property type="protein sequence ID" value="KPV54026.1"/>
    <property type="molecule type" value="Genomic_DNA"/>
</dbReference>
<keyword evidence="4 5" id="KW-0732">Signal</keyword>
<dbReference type="PATRIC" id="fig|186479.3.peg.1221"/>
<dbReference type="SUPFAM" id="SSF53850">
    <property type="entry name" value="Periplasmic binding protein-like II"/>
    <property type="match status" value="1"/>
</dbReference>
<dbReference type="Pfam" id="PF13416">
    <property type="entry name" value="SBP_bac_8"/>
    <property type="match status" value="1"/>
</dbReference>
<protein>
    <recommendedName>
        <fullName evidence="8">Sugar ABC transporter substrate-binding protein</fullName>
    </recommendedName>
</protein>
<dbReference type="GO" id="GO:0015144">
    <property type="term" value="F:carbohydrate transmembrane transporter activity"/>
    <property type="evidence" value="ECO:0007669"/>
    <property type="project" value="InterPro"/>
</dbReference>
<dbReference type="PRINTS" id="PR00181">
    <property type="entry name" value="MALTOSEBP"/>
</dbReference>
<dbReference type="InterPro" id="IPR006060">
    <property type="entry name" value="Maltose/Cyclodextrin-bd"/>
</dbReference>
<reference evidence="6 7" key="1">
    <citation type="submission" date="2015-09" db="EMBL/GenBank/DDBJ databases">
        <title>Draft genome sequence of Kouleothrix aurantiaca JCM 19913.</title>
        <authorList>
            <person name="Hemp J."/>
        </authorList>
    </citation>
    <scope>NUCLEOTIDE SEQUENCE [LARGE SCALE GENOMIC DNA]</scope>
    <source>
        <strain evidence="6 7">COM-B</strain>
    </source>
</reference>
<evidence type="ECO:0000256" key="1">
    <source>
        <dbReference type="ARBA" id="ARBA00008520"/>
    </source>
</evidence>
<dbReference type="CDD" id="cd13586">
    <property type="entry name" value="PBP2_Maltose_binding_like"/>
    <property type="match status" value="1"/>
</dbReference>
<comment type="similarity">
    <text evidence="1">Belongs to the bacterial solute-binding protein 1 family.</text>
</comment>
<dbReference type="GO" id="GO:1901982">
    <property type="term" value="F:maltose binding"/>
    <property type="evidence" value="ECO:0007669"/>
    <property type="project" value="TreeGrafter"/>
</dbReference>
<evidence type="ECO:0008006" key="8">
    <source>
        <dbReference type="Google" id="ProtNLM"/>
    </source>
</evidence>
<organism evidence="6 7">
    <name type="scientific">Kouleothrix aurantiaca</name>
    <dbReference type="NCBI Taxonomy" id="186479"/>
    <lineage>
        <taxon>Bacteria</taxon>
        <taxon>Bacillati</taxon>
        <taxon>Chloroflexota</taxon>
        <taxon>Chloroflexia</taxon>
        <taxon>Chloroflexales</taxon>
        <taxon>Roseiflexineae</taxon>
        <taxon>Roseiflexaceae</taxon>
        <taxon>Kouleothrix</taxon>
    </lineage>
</organism>
<feature type="chain" id="PRO_5006156086" description="Sugar ABC transporter substrate-binding protein" evidence="5">
    <location>
        <begin position="25"/>
        <end position="470"/>
    </location>
</feature>
<comment type="caution">
    <text evidence="6">The sequence shown here is derived from an EMBL/GenBank/DDBJ whole genome shotgun (WGS) entry which is preliminary data.</text>
</comment>
<dbReference type="Gene3D" id="3.40.190.10">
    <property type="entry name" value="Periplasmic binding protein-like II"/>
    <property type="match status" value="2"/>
</dbReference>
<evidence type="ECO:0000256" key="5">
    <source>
        <dbReference type="SAM" id="SignalP"/>
    </source>
</evidence>
<dbReference type="PROSITE" id="PS51257">
    <property type="entry name" value="PROKAR_LIPOPROTEIN"/>
    <property type="match status" value="1"/>
</dbReference>
<dbReference type="PANTHER" id="PTHR30061:SF50">
    <property type="entry name" value="MALTOSE_MALTODEXTRIN-BINDING PERIPLASMIC PROTEIN"/>
    <property type="match status" value="1"/>
</dbReference>
<dbReference type="InterPro" id="IPR006059">
    <property type="entry name" value="SBP"/>
</dbReference>
<evidence type="ECO:0000256" key="2">
    <source>
        <dbReference type="ARBA" id="ARBA00022448"/>
    </source>
</evidence>
<keyword evidence="7" id="KW-1185">Reference proteome</keyword>
<dbReference type="GO" id="GO:0042956">
    <property type="term" value="P:maltodextrin transmembrane transport"/>
    <property type="evidence" value="ECO:0007669"/>
    <property type="project" value="TreeGrafter"/>
</dbReference>
<keyword evidence="3" id="KW-0762">Sugar transport</keyword>
<name>A0A0P9D4K9_9CHLR</name>
<proteinExistence type="inferred from homology"/>
<keyword evidence="2" id="KW-0813">Transport</keyword>
<dbReference type="PANTHER" id="PTHR30061">
    <property type="entry name" value="MALTOSE-BINDING PERIPLASMIC PROTEIN"/>
    <property type="match status" value="1"/>
</dbReference>
<evidence type="ECO:0000313" key="7">
    <source>
        <dbReference type="Proteomes" id="UP000050509"/>
    </source>
</evidence>
<dbReference type="GO" id="GO:0055052">
    <property type="term" value="C:ATP-binding cassette (ABC) transporter complex, substrate-binding subunit-containing"/>
    <property type="evidence" value="ECO:0007669"/>
    <property type="project" value="TreeGrafter"/>
</dbReference>
<gene>
    <name evidence="6" type="ORF">SE17_06215</name>
</gene>
<evidence type="ECO:0000256" key="4">
    <source>
        <dbReference type="ARBA" id="ARBA00022729"/>
    </source>
</evidence>
<evidence type="ECO:0000313" key="6">
    <source>
        <dbReference type="EMBL" id="KPV54026.1"/>
    </source>
</evidence>